<comment type="caution">
    <text evidence="1">The sequence shown here is derived from an EMBL/GenBank/DDBJ whole genome shotgun (WGS) entry which is preliminary data.</text>
</comment>
<accession>A0A9D4GCD9</accession>
<proteinExistence type="predicted"/>
<protein>
    <submittedName>
        <fullName evidence="1">Uncharacterized protein</fullName>
    </submittedName>
</protein>
<dbReference type="AlphaFoldDB" id="A0A9D4GCD9"/>
<organism evidence="1 2">
    <name type="scientific">Dreissena polymorpha</name>
    <name type="common">Zebra mussel</name>
    <name type="synonym">Mytilus polymorpha</name>
    <dbReference type="NCBI Taxonomy" id="45954"/>
    <lineage>
        <taxon>Eukaryota</taxon>
        <taxon>Metazoa</taxon>
        <taxon>Spiralia</taxon>
        <taxon>Lophotrochozoa</taxon>
        <taxon>Mollusca</taxon>
        <taxon>Bivalvia</taxon>
        <taxon>Autobranchia</taxon>
        <taxon>Heteroconchia</taxon>
        <taxon>Euheterodonta</taxon>
        <taxon>Imparidentia</taxon>
        <taxon>Neoheterodontei</taxon>
        <taxon>Myida</taxon>
        <taxon>Dreissenoidea</taxon>
        <taxon>Dreissenidae</taxon>
        <taxon>Dreissena</taxon>
    </lineage>
</organism>
<sequence length="72" mass="7862">MFHGVPCSCSISILESACRLANKSLSNLNASDSGLQHTCSLMYEGGRHIGFGTTFENKMAAPTVQNRRKEEK</sequence>
<reference evidence="1" key="1">
    <citation type="journal article" date="2019" name="bioRxiv">
        <title>The Genome of the Zebra Mussel, Dreissena polymorpha: A Resource for Invasive Species Research.</title>
        <authorList>
            <person name="McCartney M.A."/>
            <person name="Auch B."/>
            <person name="Kono T."/>
            <person name="Mallez S."/>
            <person name="Zhang Y."/>
            <person name="Obille A."/>
            <person name="Becker A."/>
            <person name="Abrahante J.E."/>
            <person name="Garbe J."/>
            <person name="Badalamenti J.P."/>
            <person name="Herman A."/>
            <person name="Mangelson H."/>
            <person name="Liachko I."/>
            <person name="Sullivan S."/>
            <person name="Sone E.D."/>
            <person name="Koren S."/>
            <person name="Silverstein K.A.T."/>
            <person name="Beckman K.B."/>
            <person name="Gohl D.M."/>
        </authorList>
    </citation>
    <scope>NUCLEOTIDE SEQUENCE</scope>
    <source>
        <strain evidence="1">Duluth1</strain>
        <tissue evidence="1">Whole animal</tissue>
    </source>
</reference>
<dbReference type="Proteomes" id="UP000828390">
    <property type="component" value="Unassembled WGS sequence"/>
</dbReference>
<dbReference type="EMBL" id="JAIWYP010000006">
    <property type="protein sequence ID" value="KAH3812475.1"/>
    <property type="molecule type" value="Genomic_DNA"/>
</dbReference>
<evidence type="ECO:0000313" key="1">
    <source>
        <dbReference type="EMBL" id="KAH3812475.1"/>
    </source>
</evidence>
<reference evidence="1" key="2">
    <citation type="submission" date="2020-11" db="EMBL/GenBank/DDBJ databases">
        <authorList>
            <person name="McCartney M.A."/>
            <person name="Auch B."/>
            <person name="Kono T."/>
            <person name="Mallez S."/>
            <person name="Becker A."/>
            <person name="Gohl D.M."/>
            <person name="Silverstein K.A.T."/>
            <person name="Koren S."/>
            <person name="Bechman K.B."/>
            <person name="Herman A."/>
            <person name="Abrahante J.E."/>
            <person name="Garbe J."/>
        </authorList>
    </citation>
    <scope>NUCLEOTIDE SEQUENCE</scope>
    <source>
        <strain evidence="1">Duluth1</strain>
        <tissue evidence="1">Whole animal</tissue>
    </source>
</reference>
<name>A0A9D4GCD9_DREPO</name>
<evidence type="ECO:0000313" key="2">
    <source>
        <dbReference type="Proteomes" id="UP000828390"/>
    </source>
</evidence>
<gene>
    <name evidence="1" type="ORF">DPMN_140909</name>
</gene>
<keyword evidence="2" id="KW-1185">Reference proteome</keyword>